<feature type="non-terminal residue" evidence="1">
    <location>
        <position position="56"/>
    </location>
</feature>
<dbReference type="AlphaFoldDB" id="A0A087SVS5"/>
<name>A0A087SVS5_STEMI</name>
<proteinExistence type="predicted"/>
<dbReference type="Proteomes" id="UP000054359">
    <property type="component" value="Unassembled WGS sequence"/>
</dbReference>
<sequence length="56" mass="6416">MFEIYYHNINFFFTDTSLTDFVNVSEMHINTPSNNLIKTFLERGHAADGSRTGLTS</sequence>
<reference evidence="1 2" key="1">
    <citation type="submission" date="2013-11" db="EMBL/GenBank/DDBJ databases">
        <title>Genome sequencing of Stegodyphus mimosarum.</title>
        <authorList>
            <person name="Bechsgaard J."/>
        </authorList>
    </citation>
    <scope>NUCLEOTIDE SEQUENCE [LARGE SCALE GENOMIC DNA]</scope>
</reference>
<keyword evidence="2" id="KW-1185">Reference proteome</keyword>
<evidence type="ECO:0000313" key="1">
    <source>
        <dbReference type="EMBL" id="KFM56964.1"/>
    </source>
</evidence>
<evidence type="ECO:0000313" key="2">
    <source>
        <dbReference type="Proteomes" id="UP000054359"/>
    </source>
</evidence>
<gene>
    <name evidence="1" type="ORF">X975_24894</name>
</gene>
<accession>A0A087SVS5</accession>
<dbReference type="EMBL" id="KK112177">
    <property type="protein sequence ID" value="KFM56964.1"/>
    <property type="molecule type" value="Genomic_DNA"/>
</dbReference>
<protein>
    <submittedName>
        <fullName evidence="1">Uncharacterized protein</fullName>
    </submittedName>
</protein>
<organism evidence="1 2">
    <name type="scientific">Stegodyphus mimosarum</name>
    <name type="common">African social velvet spider</name>
    <dbReference type="NCBI Taxonomy" id="407821"/>
    <lineage>
        <taxon>Eukaryota</taxon>
        <taxon>Metazoa</taxon>
        <taxon>Ecdysozoa</taxon>
        <taxon>Arthropoda</taxon>
        <taxon>Chelicerata</taxon>
        <taxon>Arachnida</taxon>
        <taxon>Araneae</taxon>
        <taxon>Araneomorphae</taxon>
        <taxon>Entelegynae</taxon>
        <taxon>Eresoidea</taxon>
        <taxon>Eresidae</taxon>
        <taxon>Stegodyphus</taxon>
    </lineage>
</organism>